<reference evidence="1 2" key="1">
    <citation type="submission" date="2021-11" db="EMBL/GenBank/DDBJ databases">
        <authorList>
            <person name="Oh E.-T."/>
            <person name="Kim S.-B."/>
        </authorList>
    </citation>
    <scope>NUCLEOTIDE SEQUENCE [LARGE SCALE GENOMIC DNA]</scope>
    <source>
        <strain evidence="1 2">MMS20-SJTR3</strain>
    </source>
</reference>
<organism evidence="1 2">
    <name type="scientific">Paraburkholderia sejongensis</name>
    <dbReference type="NCBI Taxonomy" id="2886946"/>
    <lineage>
        <taxon>Bacteria</taxon>
        <taxon>Pseudomonadati</taxon>
        <taxon>Pseudomonadota</taxon>
        <taxon>Betaproteobacteria</taxon>
        <taxon>Burkholderiales</taxon>
        <taxon>Burkholderiaceae</taxon>
        <taxon>Paraburkholderia</taxon>
    </lineage>
</organism>
<dbReference type="Pfam" id="PF11390">
    <property type="entry name" value="FdsD"/>
    <property type="match status" value="1"/>
</dbReference>
<dbReference type="InterPro" id="IPR021074">
    <property type="entry name" value="Formate_DH_dsu"/>
</dbReference>
<evidence type="ECO:0000313" key="2">
    <source>
        <dbReference type="Proteomes" id="UP001431019"/>
    </source>
</evidence>
<sequence length="89" mass="9934">MDIRNLIDMANRIGDFFESMPDHEEALTGVAEHIRRSWEPRMRRALLASLDEAPDAHGLALTAFTREAIVRYREKLTPAAAAPAAHAPL</sequence>
<accession>A0ABS8JYV3</accession>
<dbReference type="EMBL" id="JAJITD010000010">
    <property type="protein sequence ID" value="MCC8395087.1"/>
    <property type="molecule type" value="Genomic_DNA"/>
</dbReference>
<name>A0ABS8JYV3_9BURK</name>
<comment type="caution">
    <text evidence="1">The sequence shown here is derived from an EMBL/GenBank/DDBJ whole genome shotgun (WGS) entry which is preliminary data.</text>
</comment>
<proteinExistence type="predicted"/>
<gene>
    <name evidence="1" type="ORF">LJ656_21075</name>
</gene>
<evidence type="ECO:0000313" key="1">
    <source>
        <dbReference type="EMBL" id="MCC8395087.1"/>
    </source>
</evidence>
<keyword evidence="2" id="KW-1185">Reference proteome</keyword>
<dbReference type="RefSeq" id="WP_230511296.1">
    <property type="nucleotide sequence ID" value="NZ_JAJITD010000010.1"/>
</dbReference>
<dbReference type="Proteomes" id="UP001431019">
    <property type="component" value="Unassembled WGS sequence"/>
</dbReference>
<protein>
    <submittedName>
        <fullName evidence="1">Formate dehydrogenase subunit delta</fullName>
    </submittedName>
</protein>